<dbReference type="Proteomes" id="UP000274350">
    <property type="component" value="Chromosome"/>
</dbReference>
<feature type="compositionally biased region" description="Basic and acidic residues" evidence="1">
    <location>
        <begin position="101"/>
        <end position="117"/>
    </location>
</feature>
<feature type="compositionally biased region" description="Basic and acidic residues" evidence="1">
    <location>
        <begin position="63"/>
        <end position="75"/>
    </location>
</feature>
<dbReference type="EMBL" id="CP051152">
    <property type="protein sequence ID" value="QJQ04900.1"/>
    <property type="molecule type" value="Genomic_DNA"/>
</dbReference>
<organism evidence="2 3">
    <name type="scientific">Undibacterium piscinae</name>
    <dbReference type="NCBI Taxonomy" id="2495591"/>
    <lineage>
        <taxon>Bacteria</taxon>
        <taxon>Pseudomonadati</taxon>
        <taxon>Pseudomonadota</taxon>
        <taxon>Betaproteobacteria</taxon>
        <taxon>Burkholderiales</taxon>
        <taxon>Oxalobacteraceae</taxon>
        <taxon>Undibacterium</taxon>
    </lineage>
</organism>
<proteinExistence type="predicted"/>
<evidence type="ECO:0000313" key="3">
    <source>
        <dbReference type="Proteomes" id="UP000274350"/>
    </source>
</evidence>
<keyword evidence="3" id="KW-1185">Reference proteome</keyword>
<evidence type="ECO:0000313" key="2">
    <source>
        <dbReference type="EMBL" id="QJQ04900.1"/>
    </source>
</evidence>
<feature type="compositionally biased region" description="Basic and acidic residues" evidence="1">
    <location>
        <begin position="45"/>
        <end position="55"/>
    </location>
</feature>
<feature type="region of interest" description="Disordered" evidence="1">
    <location>
        <begin position="24"/>
        <end position="133"/>
    </location>
</feature>
<protein>
    <submittedName>
        <fullName evidence="2">Uncharacterized protein</fullName>
    </submittedName>
</protein>
<evidence type="ECO:0000256" key="1">
    <source>
        <dbReference type="SAM" id="MobiDB-lite"/>
    </source>
</evidence>
<sequence length="133" mass="15474">MIEAETRARVQQEILEQKRLEHELLDGSAWNRNKSGKDAQIQAQRELDELARQELQRQAQLEQMEREQLSRKQRETAGTGRPLSKPTRDPRKTGPAGTNAKENEEKKTRKRKADTSKTARRKERQSHHDLVLA</sequence>
<name>A0A6M4A270_9BURK</name>
<gene>
    <name evidence="2" type="ORF">EJG51_002450</name>
</gene>
<accession>A0A6M4A270</accession>
<dbReference type="KEGG" id="upi:EJG51_002450"/>
<dbReference type="AlphaFoldDB" id="A0A6M4A270"/>
<reference evidence="2 3" key="1">
    <citation type="journal article" date="2019" name="Int. J. Syst. Evol. Microbiol.">
        <title>Undibacterium piscinae sp. nov., isolated from Korean shiner intestine.</title>
        <authorList>
            <person name="Lee S.Y."/>
            <person name="Kang W."/>
            <person name="Kim P.S."/>
            <person name="Kim H.S."/>
            <person name="Sung H."/>
            <person name="Shin N.R."/>
            <person name="Whon T.W."/>
            <person name="Yun J.H."/>
            <person name="Lee J.Y."/>
            <person name="Lee J.Y."/>
            <person name="Jung M.J."/>
            <person name="Jeong Y.S."/>
            <person name="Tak E.J."/>
            <person name="Han J.E."/>
            <person name="Hyun D.W."/>
            <person name="Kang M.S."/>
            <person name="Lee K.E."/>
            <person name="Lee B.H."/>
            <person name="Bae J.W."/>
        </authorList>
    </citation>
    <scope>NUCLEOTIDE SEQUENCE [LARGE SCALE GENOMIC DNA]</scope>
    <source>
        <strain evidence="2 3">S11R28</strain>
    </source>
</reference>